<dbReference type="AlphaFoldDB" id="A0A6A5KAL2"/>
<dbReference type="Proteomes" id="UP000800040">
    <property type="component" value="Unassembled WGS sequence"/>
</dbReference>
<dbReference type="EMBL" id="ML975320">
    <property type="protein sequence ID" value="KAF1833330.1"/>
    <property type="molecule type" value="Genomic_DNA"/>
</dbReference>
<organism evidence="2 3">
    <name type="scientific">Decorospora gaudefroyi</name>
    <dbReference type="NCBI Taxonomy" id="184978"/>
    <lineage>
        <taxon>Eukaryota</taxon>
        <taxon>Fungi</taxon>
        <taxon>Dikarya</taxon>
        <taxon>Ascomycota</taxon>
        <taxon>Pezizomycotina</taxon>
        <taxon>Dothideomycetes</taxon>
        <taxon>Pleosporomycetidae</taxon>
        <taxon>Pleosporales</taxon>
        <taxon>Pleosporineae</taxon>
        <taxon>Pleosporaceae</taxon>
        <taxon>Decorospora</taxon>
    </lineage>
</organism>
<accession>A0A6A5KAL2</accession>
<protein>
    <recommendedName>
        <fullName evidence="4">REJ domain-containing protein</fullName>
    </recommendedName>
</protein>
<proteinExistence type="predicted"/>
<evidence type="ECO:0000256" key="1">
    <source>
        <dbReference type="SAM" id="SignalP"/>
    </source>
</evidence>
<keyword evidence="1" id="KW-0732">Signal</keyword>
<keyword evidence="3" id="KW-1185">Reference proteome</keyword>
<feature type="signal peptide" evidence="1">
    <location>
        <begin position="1"/>
        <end position="20"/>
    </location>
</feature>
<name>A0A6A5KAL2_9PLEO</name>
<feature type="chain" id="PRO_5025470186" description="REJ domain-containing protein" evidence="1">
    <location>
        <begin position="21"/>
        <end position="64"/>
    </location>
</feature>
<reference evidence="2" key="1">
    <citation type="submission" date="2020-01" db="EMBL/GenBank/DDBJ databases">
        <authorList>
            <consortium name="DOE Joint Genome Institute"/>
            <person name="Haridas S."/>
            <person name="Albert R."/>
            <person name="Binder M."/>
            <person name="Bloem J."/>
            <person name="Labutti K."/>
            <person name="Salamov A."/>
            <person name="Andreopoulos B."/>
            <person name="Baker S.E."/>
            <person name="Barry K."/>
            <person name="Bills G."/>
            <person name="Bluhm B.H."/>
            <person name="Cannon C."/>
            <person name="Castanera R."/>
            <person name="Culley D.E."/>
            <person name="Daum C."/>
            <person name="Ezra D."/>
            <person name="Gonzalez J.B."/>
            <person name="Henrissat B."/>
            <person name="Kuo A."/>
            <person name="Liang C."/>
            <person name="Lipzen A."/>
            <person name="Lutzoni F."/>
            <person name="Magnuson J."/>
            <person name="Mondo S."/>
            <person name="Nolan M."/>
            <person name="Ohm R."/>
            <person name="Pangilinan J."/>
            <person name="Park H.-J."/>
            <person name="Ramirez L."/>
            <person name="Alfaro M."/>
            <person name="Sun H."/>
            <person name="Tritt A."/>
            <person name="Yoshinaga Y."/>
            <person name="Zwiers L.-H."/>
            <person name="Turgeon B.G."/>
            <person name="Goodwin S.B."/>
            <person name="Spatafora J.W."/>
            <person name="Crous P.W."/>
            <person name="Grigoriev I.V."/>
        </authorList>
    </citation>
    <scope>NUCLEOTIDE SEQUENCE</scope>
    <source>
        <strain evidence="2">P77</strain>
    </source>
</reference>
<sequence length="64" mass="6526">MVDVATTPSFLAFLLRFASSSSTSSTSTSSSSSGSASLLIQPLTRRNIFLGAGSDGFAPSSFCL</sequence>
<gene>
    <name evidence="2" type="ORF">BDW02DRAFT_570110</name>
</gene>
<evidence type="ECO:0000313" key="3">
    <source>
        <dbReference type="Proteomes" id="UP000800040"/>
    </source>
</evidence>
<evidence type="ECO:0000313" key="2">
    <source>
        <dbReference type="EMBL" id="KAF1833330.1"/>
    </source>
</evidence>
<evidence type="ECO:0008006" key="4">
    <source>
        <dbReference type="Google" id="ProtNLM"/>
    </source>
</evidence>